<protein>
    <recommendedName>
        <fullName evidence="3">STB6-like N-terminal domain-containing protein</fullName>
    </recommendedName>
</protein>
<evidence type="ECO:0000256" key="1">
    <source>
        <dbReference type="SAM" id="Coils"/>
    </source>
</evidence>
<dbReference type="GO" id="GO:0070822">
    <property type="term" value="C:Sin3-type complex"/>
    <property type="evidence" value="ECO:0007669"/>
    <property type="project" value="TreeGrafter"/>
</dbReference>
<dbReference type="Pfam" id="PF25995">
    <property type="entry name" value="STB6_N"/>
    <property type="match status" value="1"/>
</dbReference>
<evidence type="ECO:0000256" key="2">
    <source>
        <dbReference type="SAM" id="MobiDB-lite"/>
    </source>
</evidence>
<dbReference type="AlphaFoldDB" id="A0A517L4N2"/>
<evidence type="ECO:0000259" key="3">
    <source>
        <dbReference type="Pfam" id="PF25995"/>
    </source>
</evidence>
<dbReference type="Proteomes" id="UP000316270">
    <property type="component" value="Chromosome 5"/>
</dbReference>
<accession>A0A517L4N2</accession>
<reference evidence="4 5" key="1">
    <citation type="submission" date="2019-07" db="EMBL/GenBank/DDBJ databases">
        <title>Finished genome of Venturia effusa.</title>
        <authorList>
            <person name="Young C.A."/>
            <person name="Cox M.P."/>
            <person name="Ganley A.R.D."/>
            <person name="David W.J."/>
        </authorList>
    </citation>
    <scope>NUCLEOTIDE SEQUENCE [LARGE SCALE GENOMIC DNA]</scope>
    <source>
        <strain evidence="5">albino</strain>
    </source>
</reference>
<gene>
    <name evidence="4" type="ORF">FKW77_000368</name>
</gene>
<sequence length="870" mass="96541">MSPTSNSPQALNNRTLTGLTTQSQAPSNTPAVASSSIGSAHDSHFDGSRSAERPAVHQRFVLADPVAFKYLEDDPSTQVLARREKLEGFECYLVEQWACSRTHPTFIITTFTGDAAHTILAYVISVPINEESWSPRLKTYFKALDQYHARRRETALGILMVTNLSAFPSSLSVISIPSGDAKSSRHDFYVNENLKRLGCSGRVGLSLSKPSGATSAKFYQLYRASDKNPLDSAVIELVKLCQIALVLFNNLAAEYADGLLCDMTEKAINDWWVEFGAEYYNTEPHDGMMGPTTVAGLLGLLTGARNRLHACGEPVSKDVFDVEHTKRAIAHFQKSQRIPKSRRLDHQTLRRLHRVTAKAASGEGWLVPRAVKSTVAELSGKGGEMVMDMVGGREKAGIAEVETVDIELFVQLVHGARSKWLWQGKPRKAQTVDMFSRLSGEENVVFQSNDQGGYEWASRRKEASGEIPRDLTRSATSASQGNRDEDRAKLFRKHPDRAPSHKAHESSRGFGRIKDAVRGHGSRHAKEDSERPAAEAWKDTDEQAGAVYGHAGALPVSSLLSDTFGQSSGDPVFSSTIAGTPVQTSGMDFGQSDPVSANRLGPLSDPAVEFEQNLVSRSPTVSTAGSTYRGVGLDDVLSVDEMPDRNVGIFLRRTRSLTRPRKELCDSKNQAFWPRHLSFSIAEDSLLTWDDINEPIEEHLIREADSIVQWQAQMVNAEAARSSRRRILDTETSIADWVAREIAGLQYLEDLIDEDQEALHDLYRPRLEEYQALRTESTDKLGFEKSQLAEGLQEIEVLGAKLEYEIQALESKVKDVEDGVTEFERQVNAVEGRVTELEYDMRMKESWLHWMFRLTTGLGKAPETEATRPG</sequence>
<dbReference type="Gene3D" id="1.20.5.170">
    <property type="match status" value="1"/>
</dbReference>
<evidence type="ECO:0000313" key="4">
    <source>
        <dbReference type="EMBL" id="QDS70606.1"/>
    </source>
</evidence>
<dbReference type="PANTHER" id="PTHR31011:SF2">
    <property type="entry name" value="PROTEIN STB2-RELATED"/>
    <property type="match status" value="1"/>
</dbReference>
<dbReference type="InterPro" id="IPR038919">
    <property type="entry name" value="STB2/STB2"/>
</dbReference>
<feature type="compositionally biased region" description="Basic and acidic residues" evidence="2">
    <location>
        <begin position="457"/>
        <end position="472"/>
    </location>
</feature>
<name>A0A517L4N2_9PEZI</name>
<keyword evidence="1" id="KW-0175">Coiled coil</keyword>
<feature type="coiled-coil region" evidence="1">
    <location>
        <begin position="792"/>
        <end position="826"/>
    </location>
</feature>
<feature type="region of interest" description="Disordered" evidence="2">
    <location>
        <begin position="453"/>
        <end position="539"/>
    </location>
</feature>
<dbReference type="EMBL" id="CP042189">
    <property type="protein sequence ID" value="QDS70606.1"/>
    <property type="molecule type" value="Genomic_DNA"/>
</dbReference>
<evidence type="ECO:0000313" key="5">
    <source>
        <dbReference type="Proteomes" id="UP000316270"/>
    </source>
</evidence>
<proteinExistence type="predicted"/>
<feature type="compositionally biased region" description="Polar residues" evidence="2">
    <location>
        <begin position="18"/>
        <end position="38"/>
    </location>
</feature>
<feature type="compositionally biased region" description="Basic and acidic residues" evidence="2">
    <location>
        <begin position="496"/>
        <end position="539"/>
    </location>
</feature>
<dbReference type="STRING" id="50376.A0A517L4N2"/>
<feature type="region of interest" description="Disordered" evidence="2">
    <location>
        <begin position="18"/>
        <end position="49"/>
    </location>
</feature>
<dbReference type="OrthoDB" id="19806at2759"/>
<organism evidence="4 5">
    <name type="scientific">Venturia effusa</name>
    <dbReference type="NCBI Taxonomy" id="50376"/>
    <lineage>
        <taxon>Eukaryota</taxon>
        <taxon>Fungi</taxon>
        <taxon>Dikarya</taxon>
        <taxon>Ascomycota</taxon>
        <taxon>Pezizomycotina</taxon>
        <taxon>Dothideomycetes</taxon>
        <taxon>Pleosporomycetidae</taxon>
        <taxon>Venturiales</taxon>
        <taxon>Venturiaceae</taxon>
        <taxon>Venturia</taxon>
    </lineage>
</organism>
<keyword evidence="5" id="KW-1185">Reference proteome</keyword>
<dbReference type="InterPro" id="IPR059025">
    <property type="entry name" value="STB6_N"/>
</dbReference>
<feature type="domain" description="STB6-like N-terminal" evidence="3">
    <location>
        <begin position="58"/>
        <end position="197"/>
    </location>
</feature>
<dbReference type="PANTHER" id="PTHR31011">
    <property type="entry name" value="PROTEIN STB2-RELATED"/>
    <property type="match status" value="1"/>
</dbReference>